<dbReference type="InParanoid" id="A0A543B078"/>
<reference evidence="1 2" key="1">
    <citation type="submission" date="2019-06" db="EMBL/GenBank/DDBJ databases">
        <title>Sequencing the genomes of 1000 actinobacteria strains.</title>
        <authorList>
            <person name="Klenk H.-P."/>
        </authorList>
    </citation>
    <scope>NUCLEOTIDE SEQUENCE [LARGE SCALE GENOMIC DNA]</scope>
    <source>
        <strain evidence="1 2">DSM 45928</strain>
    </source>
</reference>
<name>A0A543B078_9ACTN</name>
<evidence type="ECO:0000313" key="2">
    <source>
        <dbReference type="Proteomes" id="UP000317043"/>
    </source>
</evidence>
<dbReference type="Proteomes" id="UP000317043">
    <property type="component" value="Unassembled WGS sequence"/>
</dbReference>
<accession>A0A543B078</accession>
<gene>
    <name evidence="1" type="ORF">FB566_3828</name>
</gene>
<keyword evidence="2" id="KW-1185">Reference proteome</keyword>
<evidence type="ECO:0000313" key="1">
    <source>
        <dbReference type="EMBL" id="TQL78245.1"/>
    </source>
</evidence>
<sequence>MPAAYPSPMAEEVRADPVNLCELAGTLTELAWNVRDGLATAREQVLVPPGAFGNSQNSEGLDSMYSSVLEEMGDGVEDVAGVYEGDVDRIYLIAFAYQAKDQEAAGGIDACVPGEPC</sequence>
<dbReference type="AlphaFoldDB" id="A0A543B078"/>
<evidence type="ECO:0008006" key="3">
    <source>
        <dbReference type="Google" id="ProtNLM"/>
    </source>
</evidence>
<proteinExistence type="predicted"/>
<comment type="caution">
    <text evidence="1">The sequence shown here is derived from an EMBL/GenBank/DDBJ whole genome shotgun (WGS) entry which is preliminary data.</text>
</comment>
<protein>
    <recommendedName>
        <fullName evidence="3">Excreted virulence factor EspC (Type VII ESX diderm)</fullName>
    </recommendedName>
</protein>
<organism evidence="1 2">
    <name type="scientific">Stackebrandtia endophytica</name>
    <dbReference type="NCBI Taxonomy" id="1496996"/>
    <lineage>
        <taxon>Bacteria</taxon>
        <taxon>Bacillati</taxon>
        <taxon>Actinomycetota</taxon>
        <taxon>Actinomycetes</taxon>
        <taxon>Glycomycetales</taxon>
        <taxon>Glycomycetaceae</taxon>
        <taxon>Stackebrandtia</taxon>
    </lineage>
</organism>
<dbReference type="EMBL" id="VFOW01000001">
    <property type="protein sequence ID" value="TQL78245.1"/>
    <property type="molecule type" value="Genomic_DNA"/>
</dbReference>